<protein>
    <submittedName>
        <fullName evidence="4">PEP-CTERM sorting domain-containing protein</fullName>
    </submittedName>
</protein>
<gene>
    <name evidence="4" type="ORF">V8V93_16255</name>
</gene>
<dbReference type="NCBIfam" id="TIGR02595">
    <property type="entry name" value="PEP_CTERM"/>
    <property type="match status" value="1"/>
</dbReference>
<keyword evidence="1" id="KW-0812">Transmembrane</keyword>
<keyword evidence="5" id="KW-1185">Reference proteome</keyword>
<feature type="transmembrane region" description="Helical" evidence="1">
    <location>
        <begin position="274"/>
        <end position="290"/>
    </location>
</feature>
<keyword evidence="2" id="KW-0732">Signal</keyword>
<sequence length="297" mass="31485">MKRLTAIFATLALTLMLTSVAQANFLGMDSGDSTYLWNFSMSQQITNGSGAQYANIDTSSPGAAIAGIQANLDAGNAMYLWGVYDVNQVSDTGVDPATYNWVKTADTPQSVTGVFWGLRIARVEYEGATPTALLFTGGHSALYSGGTVNAAFAAPGADFDMTDGNLNLSWFETFYGTSRALGEQFATFDFDEGILPGYTQLAQFSGGTSATQSQGTFFGSVTSNNNFSELIDSNAYNNGESDIYGAVNVQSGTGGWDFAAQSGELNMTTVPEPSTFLLIGLGMIGCFAYARRRRNNA</sequence>
<keyword evidence="1" id="KW-1133">Transmembrane helix</keyword>
<dbReference type="EMBL" id="CP146609">
    <property type="protein sequence ID" value="WWX21984.1"/>
    <property type="molecule type" value="Genomic_DNA"/>
</dbReference>
<dbReference type="RefSeq" id="WP_338667661.1">
    <property type="nucleotide sequence ID" value="NZ_CP146609.1"/>
</dbReference>
<evidence type="ECO:0000259" key="3">
    <source>
        <dbReference type="Pfam" id="PF07589"/>
    </source>
</evidence>
<keyword evidence="1" id="KW-0472">Membrane</keyword>
<dbReference type="Proteomes" id="UP001385389">
    <property type="component" value="Chromosome"/>
</dbReference>
<dbReference type="InterPro" id="IPR013424">
    <property type="entry name" value="Ice-binding_C"/>
</dbReference>
<feature type="chain" id="PRO_5047314612" evidence="2">
    <location>
        <begin position="24"/>
        <end position="297"/>
    </location>
</feature>
<evidence type="ECO:0000256" key="2">
    <source>
        <dbReference type="SAM" id="SignalP"/>
    </source>
</evidence>
<proteinExistence type="predicted"/>
<feature type="signal peptide" evidence="2">
    <location>
        <begin position="1"/>
        <end position="23"/>
    </location>
</feature>
<evidence type="ECO:0000313" key="5">
    <source>
        <dbReference type="Proteomes" id="UP001385389"/>
    </source>
</evidence>
<accession>A0ABZ2ITF3</accession>
<reference evidence="4 5" key="1">
    <citation type="submission" date="2024-03" db="EMBL/GenBank/DDBJ databases">
        <title>Phenotype and Genome Characterization of a Sulfate-Reducing Bacterium Pseudodesulfovibrio sp. strain 5S69, isolated from Petroleum Reservoir in Tatarstan (Russia).</title>
        <authorList>
            <person name="Bidzhieva S.K."/>
            <person name="Kadnikov V."/>
            <person name="Tourova T.P."/>
            <person name="Samigullina S.R."/>
            <person name="Sokolova D.S."/>
            <person name="Poltaraus A.B."/>
            <person name="Avtukh A.N."/>
            <person name="Tereshina V.M."/>
            <person name="Mardanov A.V."/>
            <person name="Nazina T.N."/>
        </authorList>
    </citation>
    <scope>NUCLEOTIDE SEQUENCE [LARGE SCALE GENOMIC DNA]</scope>
    <source>
        <strain evidence="4 5">5S69</strain>
    </source>
</reference>
<evidence type="ECO:0000313" key="4">
    <source>
        <dbReference type="EMBL" id="WWX21984.1"/>
    </source>
</evidence>
<feature type="domain" description="Ice-binding protein C-terminal" evidence="3">
    <location>
        <begin position="269"/>
        <end position="293"/>
    </location>
</feature>
<organism evidence="4 5">
    <name type="scientific">Pseudodesulfovibrio methanolicus</name>
    <dbReference type="NCBI Taxonomy" id="3126690"/>
    <lineage>
        <taxon>Bacteria</taxon>
        <taxon>Pseudomonadati</taxon>
        <taxon>Thermodesulfobacteriota</taxon>
        <taxon>Desulfovibrionia</taxon>
        <taxon>Desulfovibrionales</taxon>
        <taxon>Desulfovibrionaceae</taxon>
    </lineage>
</organism>
<evidence type="ECO:0000256" key="1">
    <source>
        <dbReference type="SAM" id="Phobius"/>
    </source>
</evidence>
<name>A0ABZ2ITF3_9BACT</name>
<dbReference type="Pfam" id="PF07589">
    <property type="entry name" value="PEP-CTERM"/>
    <property type="match status" value="1"/>
</dbReference>